<dbReference type="InterPro" id="IPR016181">
    <property type="entry name" value="Acyl_CoA_acyltransferase"/>
</dbReference>
<name>D1CSP0_9HYPH</name>
<accession>D1CSP0</accession>
<organism evidence="2">
    <name type="scientific">Sinorhizobium arboris</name>
    <dbReference type="NCBI Taxonomy" id="76745"/>
    <lineage>
        <taxon>Bacteria</taxon>
        <taxon>Pseudomonadati</taxon>
        <taxon>Pseudomonadota</taxon>
        <taxon>Alphaproteobacteria</taxon>
        <taxon>Hyphomicrobiales</taxon>
        <taxon>Rhizobiaceae</taxon>
        <taxon>Sinorhizobium/Ensifer group</taxon>
        <taxon>Sinorhizobium</taxon>
    </lineage>
</organism>
<sequence length="218" mass="25006">MIVISDRIPSELRPTLLQSTAITEAVAYPVPQLFFGRKTLQFDKRNSKDNDMHIDLIEASEADLTTLQNLMQLYTHDFSEFWAGTQRGELCGDGRFPDYPIHRYFERADWRAYLFKTADVLVGFALVNDETHSTLHADHSIAEFFVVRKHRGHGLGRLAAQRSFEQQCGSWEVAVARKNTLALRFWRAAIFGCKSVLNVSELDSRTPNWDGPIIRFEV</sequence>
<feature type="domain" description="N-acetyltransferase" evidence="1">
    <location>
        <begin position="57"/>
        <end position="218"/>
    </location>
</feature>
<dbReference type="EMBL" id="DQ403358">
    <property type="protein sequence ID" value="ABD74844.1"/>
    <property type="molecule type" value="Genomic_DNA"/>
</dbReference>
<dbReference type="SUPFAM" id="SSF55729">
    <property type="entry name" value="Acyl-CoA N-acyltransferases (Nat)"/>
    <property type="match status" value="1"/>
</dbReference>
<reference evidence="2" key="1">
    <citation type="submission" date="2006-02" db="EMBL/GenBank/DDBJ databases">
        <title>Sampling the accessory genome of the Sinorhizobium genus by suppressive subtractive hybridization.</title>
        <authorList>
            <person name="Moulin L."/>
            <person name="Ghazoui Z."/>
            <person name="Young P."/>
        </authorList>
    </citation>
    <scope>NUCLEOTIDE SEQUENCE</scope>
    <source>
        <strain evidence="2">LMG14919</strain>
    </source>
</reference>
<evidence type="ECO:0000313" key="2">
    <source>
        <dbReference type="EMBL" id="ABD74844.1"/>
    </source>
</evidence>
<dbReference type="PROSITE" id="PS51186">
    <property type="entry name" value="GNAT"/>
    <property type="match status" value="1"/>
</dbReference>
<protein>
    <recommendedName>
        <fullName evidence="1">N-acetyltransferase domain-containing protein</fullName>
    </recommendedName>
</protein>
<dbReference type="Gene3D" id="3.40.630.30">
    <property type="match status" value="1"/>
</dbReference>
<dbReference type="AlphaFoldDB" id="D1CSP0"/>
<feature type="non-terminal residue" evidence="2">
    <location>
        <position position="218"/>
    </location>
</feature>
<evidence type="ECO:0000259" key="1">
    <source>
        <dbReference type="PROSITE" id="PS51186"/>
    </source>
</evidence>
<dbReference type="Pfam" id="PF00583">
    <property type="entry name" value="Acetyltransf_1"/>
    <property type="match status" value="1"/>
</dbReference>
<proteinExistence type="predicted"/>
<dbReference type="GO" id="GO:0016747">
    <property type="term" value="F:acyltransferase activity, transferring groups other than amino-acyl groups"/>
    <property type="evidence" value="ECO:0007669"/>
    <property type="project" value="InterPro"/>
</dbReference>
<dbReference type="InterPro" id="IPR000182">
    <property type="entry name" value="GNAT_dom"/>
</dbReference>